<dbReference type="InterPro" id="IPR036442">
    <property type="entry name" value="ProQ/FinO_sf"/>
</dbReference>
<organism evidence="4">
    <name type="scientific">Variovorax paradoxus</name>
    <dbReference type="NCBI Taxonomy" id="34073"/>
    <lineage>
        <taxon>Bacteria</taxon>
        <taxon>Pseudomonadati</taxon>
        <taxon>Pseudomonadota</taxon>
        <taxon>Betaproteobacteria</taxon>
        <taxon>Burkholderiales</taxon>
        <taxon>Comamonadaceae</taxon>
        <taxon>Variovorax</taxon>
    </lineage>
</organism>
<feature type="region of interest" description="Disordered" evidence="2">
    <location>
        <begin position="1"/>
        <end position="97"/>
    </location>
</feature>
<dbReference type="Pfam" id="PF04352">
    <property type="entry name" value="ProQ"/>
    <property type="match status" value="1"/>
</dbReference>
<protein>
    <submittedName>
        <fullName evidence="4">RNA chaperone ProQ</fullName>
    </submittedName>
</protein>
<feature type="compositionally biased region" description="Low complexity" evidence="2">
    <location>
        <begin position="68"/>
        <end position="93"/>
    </location>
</feature>
<keyword evidence="1" id="KW-0694">RNA-binding</keyword>
<dbReference type="GO" id="GO:0003723">
    <property type="term" value="F:RNA binding"/>
    <property type="evidence" value="ECO:0007669"/>
    <property type="project" value="UniProtKB-KW"/>
</dbReference>
<feature type="domain" description="ProQ/FinO" evidence="3">
    <location>
        <begin position="93"/>
        <end position="203"/>
    </location>
</feature>
<dbReference type="InterPro" id="IPR016103">
    <property type="entry name" value="ProQ/FinO"/>
</dbReference>
<dbReference type="AlphaFoldDB" id="A0A679IP72"/>
<accession>A0A679IP72</accession>
<evidence type="ECO:0000256" key="2">
    <source>
        <dbReference type="SAM" id="MobiDB-lite"/>
    </source>
</evidence>
<dbReference type="SMART" id="SM00945">
    <property type="entry name" value="ProQ"/>
    <property type="match status" value="1"/>
</dbReference>
<dbReference type="RefSeq" id="WP_339089101.1">
    <property type="nucleotide sequence ID" value="NZ_LR743507.1"/>
</dbReference>
<sequence length="344" mass="36981">MTDASTATPKTNARAPRRQQLDMADQLKQLQAGAGTGTGADAPEQQAQQPQQASRPPRQKNAGGGRGQRVQQAGQPQPRQQKAQQPSQQSPQRTPRKVNPVLERLFELYPQLFGARFVPLKLGVYEELLARHPEDFKAEDLKIAMGQHARSTRYLESVAAGLARHDLDGNALDPVAPEHVHHAILELHRRRAHRNGNNDNGNAAADLRPQLVARIAKAVEASGLDREAYAVLVRSRDANANAVVDEALAELAQQAAKREALLRAFEASGRSEQEFAEMYGMKPGDVARTLQRVRNDQKKAQAAAEAAAGAEVATPSAEAAVVAQPVEEAPAQPAEPSGPAATGN</sequence>
<name>A0A679IP72_VARPD</name>
<reference evidence="4" key="1">
    <citation type="submission" date="2019-12" db="EMBL/GenBank/DDBJ databases">
        <authorList>
            <person name="Cremers G."/>
        </authorList>
    </citation>
    <scope>NUCLEOTIDE SEQUENCE</scope>
    <source>
        <strain evidence="4">Vvax</strain>
    </source>
</reference>
<evidence type="ECO:0000313" key="4">
    <source>
        <dbReference type="EMBL" id="CAA2101745.1"/>
    </source>
</evidence>
<gene>
    <name evidence="4" type="primary">proQ</name>
    <name evidence="4" type="ORF">VVAX_01403</name>
</gene>
<proteinExistence type="predicted"/>
<dbReference type="EMBL" id="LR743507">
    <property type="protein sequence ID" value="CAA2101745.1"/>
    <property type="molecule type" value="Genomic_DNA"/>
</dbReference>
<evidence type="ECO:0000259" key="3">
    <source>
        <dbReference type="SMART" id="SM00945"/>
    </source>
</evidence>
<dbReference type="SUPFAM" id="SSF48657">
    <property type="entry name" value="FinO-like"/>
    <property type="match status" value="1"/>
</dbReference>
<feature type="compositionally biased region" description="Polar residues" evidence="2">
    <location>
        <begin position="1"/>
        <end position="11"/>
    </location>
</feature>
<feature type="region of interest" description="Disordered" evidence="2">
    <location>
        <begin position="313"/>
        <end position="344"/>
    </location>
</feature>
<dbReference type="Gene3D" id="1.10.1710.10">
    <property type="entry name" value="ProQ/FinO domain"/>
    <property type="match status" value="1"/>
</dbReference>
<evidence type="ECO:0000256" key="1">
    <source>
        <dbReference type="ARBA" id="ARBA00022884"/>
    </source>
</evidence>
<feature type="compositionally biased region" description="Low complexity" evidence="2">
    <location>
        <begin position="39"/>
        <end position="56"/>
    </location>
</feature>